<comment type="catalytic activity">
    <reaction evidence="6">
        <text>(S)-4-hydroxy-2-oxohexanoate = propanal + pyruvate</text>
        <dbReference type="Rhea" id="RHEA:36003"/>
        <dbReference type="ChEBI" id="CHEBI:15361"/>
        <dbReference type="ChEBI" id="CHEBI:17153"/>
        <dbReference type="ChEBI" id="CHEBI:73142"/>
        <dbReference type="EC" id="4.1.3.43"/>
    </reaction>
    <physiologicalReaction direction="left-to-right" evidence="6">
        <dbReference type="Rhea" id="RHEA:36004"/>
    </physiologicalReaction>
</comment>
<dbReference type="InterPro" id="IPR017629">
    <property type="entry name" value="4OH_2_O-val_aldolase"/>
</dbReference>
<proteinExistence type="inferred from homology"/>
<comment type="caution">
    <text evidence="10">The sequence shown here is derived from an EMBL/GenBank/DDBJ whole genome shotgun (WGS) entry which is preliminary data.</text>
</comment>
<protein>
    <recommendedName>
        <fullName evidence="7 8">4-hydroxy-2-oxovalerate aldolase</fullName>
        <shortName evidence="7">HOA</shortName>
        <ecNumber evidence="7 8">4.1.3.39</ecNumber>
    </recommendedName>
    <alternativeName>
        <fullName evidence="7">4-hydroxy-2-keto-pentanoic acid aldolase</fullName>
    </alternativeName>
    <alternativeName>
        <fullName evidence="7">4-hydroxy-2-oxopentanoate aldolase</fullName>
    </alternativeName>
</protein>
<dbReference type="GO" id="GO:0003852">
    <property type="term" value="F:2-isopropylmalate synthase activity"/>
    <property type="evidence" value="ECO:0007669"/>
    <property type="project" value="TreeGrafter"/>
</dbReference>
<dbReference type="Pfam" id="PF00682">
    <property type="entry name" value="HMGL-like"/>
    <property type="match status" value="1"/>
</dbReference>
<evidence type="ECO:0000313" key="11">
    <source>
        <dbReference type="Proteomes" id="UP000586918"/>
    </source>
</evidence>
<dbReference type="SUPFAM" id="SSF51569">
    <property type="entry name" value="Aldolase"/>
    <property type="match status" value="1"/>
</dbReference>
<feature type="binding site" evidence="7">
    <location>
        <position position="210"/>
    </location>
    <ligand>
        <name>Mn(2+)</name>
        <dbReference type="ChEBI" id="CHEBI:29035"/>
    </ligand>
</feature>
<dbReference type="EMBL" id="JAAXKZ010000003">
    <property type="protein sequence ID" value="NMH90286.1"/>
    <property type="molecule type" value="Genomic_DNA"/>
</dbReference>
<keyword evidence="11" id="KW-1185">Reference proteome</keyword>
<evidence type="ECO:0000256" key="1">
    <source>
        <dbReference type="ARBA" id="ARBA00008944"/>
    </source>
</evidence>
<keyword evidence="5 7" id="KW-0456">Lyase</keyword>
<dbReference type="InterPro" id="IPR035685">
    <property type="entry name" value="DRE_TIM_HOA"/>
</dbReference>
<dbReference type="InterPro" id="IPR012425">
    <property type="entry name" value="DmpG_comm"/>
</dbReference>
<keyword evidence="2 7" id="KW-0479">Metal-binding</keyword>
<dbReference type="InterPro" id="IPR000891">
    <property type="entry name" value="PYR_CT"/>
</dbReference>
<evidence type="ECO:0000313" key="10">
    <source>
        <dbReference type="EMBL" id="NMH90286.1"/>
    </source>
</evidence>
<dbReference type="AlphaFoldDB" id="A0A848DCG6"/>
<dbReference type="GO" id="GO:0008701">
    <property type="term" value="F:4-hydroxy-2-oxovalerate aldolase activity"/>
    <property type="evidence" value="ECO:0007669"/>
    <property type="project" value="UniProtKB-UniRule"/>
</dbReference>
<dbReference type="NCBIfam" id="TIGR03217">
    <property type="entry name" value="4OH_2_O_val_ald"/>
    <property type="match status" value="1"/>
</dbReference>
<evidence type="ECO:0000256" key="6">
    <source>
        <dbReference type="ARBA" id="ARBA00023518"/>
    </source>
</evidence>
<dbReference type="InterPro" id="IPR013785">
    <property type="entry name" value="Aldolase_TIM"/>
</dbReference>
<evidence type="ECO:0000256" key="4">
    <source>
        <dbReference type="ARBA" id="ARBA00023211"/>
    </source>
</evidence>
<feature type="binding site" evidence="7">
    <location>
        <position position="179"/>
    </location>
    <ligand>
        <name>substrate</name>
    </ligand>
</feature>
<feature type="binding site" evidence="7">
    <location>
        <begin position="25"/>
        <end position="26"/>
    </location>
    <ligand>
        <name>substrate</name>
    </ligand>
</feature>
<dbReference type="Gene3D" id="1.10.8.60">
    <property type="match status" value="1"/>
</dbReference>
<keyword evidence="4 7" id="KW-0464">Manganese</keyword>
<feature type="site" description="Transition state stabilizer" evidence="7">
    <location>
        <position position="25"/>
    </location>
</feature>
<dbReference type="GO" id="GO:0030145">
    <property type="term" value="F:manganese ion binding"/>
    <property type="evidence" value="ECO:0007669"/>
    <property type="project" value="UniProtKB-UniRule"/>
</dbReference>
<keyword evidence="3 7" id="KW-0058">Aromatic hydrocarbons catabolism</keyword>
<sequence length="352" mass="37983">MSERIISTGRPELRHDVRITDTTLRDGSHAMAHQFTEQQVRDTVRALDQAGVEVIEVTHGDGLGGSSFNYGFSHTDEMTLIAAAREEARQAKIAVLLVPGIGTVEDLKRARDAGADMVRVATHCTEADVSPQHFAAARELGMETVGFLMMAHRTPPENLAKQARIMVDAGCQAPYVTDSAGALLMHEAKARFEALVAEVGDEAWVGYHGHQNMSMGVANSVLAYEAGVRYIDGSLCALGAGSGNSPTEVLAAVFDRLNIDTGLDVLGLLTAAEEVVRPYLHRWPKMDRNAIVQGWAGVYSSFLLHAERAAERYKVPAHEILARCGELGLVGGQEDMIIDVAIQLAAEREQGS</sequence>
<dbReference type="Gene3D" id="3.20.20.70">
    <property type="entry name" value="Aldolase class I"/>
    <property type="match status" value="1"/>
</dbReference>
<evidence type="ECO:0000256" key="7">
    <source>
        <dbReference type="HAMAP-Rule" id="MF_01656"/>
    </source>
</evidence>
<dbReference type="GO" id="GO:0009098">
    <property type="term" value="P:L-leucine biosynthetic process"/>
    <property type="evidence" value="ECO:0007669"/>
    <property type="project" value="TreeGrafter"/>
</dbReference>
<comment type="catalytic activity">
    <reaction evidence="7">
        <text>(S)-4-hydroxy-2-oxopentanoate = acetaldehyde + pyruvate</text>
        <dbReference type="Rhea" id="RHEA:22624"/>
        <dbReference type="ChEBI" id="CHEBI:15343"/>
        <dbReference type="ChEBI" id="CHEBI:15361"/>
        <dbReference type="ChEBI" id="CHEBI:73143"/>
        <dbReference type="EC" id="4.1.3.39"/>
    </reaction>
</comment>
<evidence type="ECO:0000259" key="9">
    <source>
        <dbReference type="PROSITE" id="PS50991"/>
    </source>
</evidence>
<gene>
    <name evidence="10" type="primary">dmpG</name>
    <name evidence="10" type="ORF">HF519_01485</name>
</gene>
<dbReference type="HAMAP" id="MF_01656">
    <property type="entry name" value="HOA"/>
    <property type="match status" value="1"/>
</dbReference>
<evidence type="ECO:0000256" key="2">
    <source>
        <dbReference type="ARBA" id="ARBA00022723"/>
    </source>
</evidence>
<dbReference type="RefSeq" id="WP_169409788.1">
    <property type="nucleotide sequence ID" value="NZ_JAAXKZ010000003.1"/>
</dbReference>
<evidence type="ECO:0000256" key="5">
    <source>
        <dbReference type="ARBA" id="ARBA00023239"/>
    </source>
</evidence>
<feature type="binding site" evidence="7">
    <location>
        <position position="208"/>
    </location>
    <ligand>
        <name>substrate</name>
    </ligand>
</feature>
<reference evidence="10 11" key="1">
    <citation type="submission" date="2020-04" db="EMBL/GenBank/DDBJ databases">
        <authorList>
            <person name="Klaysubun C."/>
            <person name="Duangmal K."/>
            <person name="Lipun K."/>
        </authorList>
    </citation>
    <scope>NUCLEOTIDE SEQUENCE [LARGE SCALE GENOMIC DNA]</scope>
    <source>
        <strain evidence="10 11">DSM 45300</strain>
    </source>
</reference>
<feature type="binding site" evidence="7">
    <location>
        <position position="299"/>
    </location>
    <ligand>
        <name>substrate</name>
    </ligand>
</feature>
<dbReference type="CDD" id="cd07943">
    <property type="entry name" value="DRE_TIM_HOA"/>
    <property type="match status" value="1"/>
</dbReference>
<dbReference type="PROSITE" id="PS50991">
    <property type="entry name" value="PYR_CT"/>
    <property type="match status" value="1"/>
</dbReference>
<comment type="similarity">
    <text evidence="1 7">Belongs to the 4-hydroxy-2-oxovalerate aldolase family.</text>
</comment>
<dbReference type="EC" id="4.1.3.39" evidence="7 8"/>
<dbReference type="SUPFAM" id="SSF89000">
    <property type="entry name" value="post-HMGL domain-like"/>
    <property type="match status" value="1"/>
</dbReference>
<dbReference type="Pfam" id="PF07836">
    <property type="entry name" value="DmpG_comm"/>
    <property type="match status" value="1"/>
</dbReference>
<dbReference type="NCBIfam" id="NF006049">
    <property type="entry name" value="PRK08195.1"/>
    <property type="match status" value="1"/>
</dbReference>
<dbReference type="Proteomes" id="UP000586918">
    <property type="component" value="Unassembled WGS sequence"/>
</dbReference>
<evidence type="ECO:0000256" key="8">
    <source>
        <dbReference type="NCBIfam" id="TIGR03217"/>
    </source>
</evidence>
<name>A0A848DCG6_9PSEU</name>
<feature type="binding site" evidence="7">
    <location>
        <position position="208"/>
    </location>
    <ligand>
        <name>Mn(2+)</name>
        <dbReference type="ChEBI" id="CHEBI:29035"/>
    </ligand>
</feature>
<feature type="binding site" evidence="7">
    <location>
        <position position="26"/>
    </location>
    <ligand>
        <name>Mn(2+)</name>
        <dbReference type="ChEBI" id="CHEBI:29035"/>
    </ligand>
</feature>
<evidence type="ECO:0000256" key="3">
    <source>
        <dbReference type="ARBA" id="ARBA00022797"/>
    </source>
</evidence>
<dbReference type="PANTHER" id="PTHR10277:SF9">
    <property type="entry name" value="2-ISOPROPYLMALATE SYNTHASE 1, CHLOROPLASTIC-RELATED"/>
    <property type="match status" value="1"/>
</dbReference>
<feature type="active site" description="Proton acceptor" evidence="7">
    <location>
        <position position="29"/>
    </location>
</feature>
<accession>A0A848DCG6</accession>
<dbReference type="PANTHER" id="PTHR10277">
    <property type="entry name" value="HOMOCITRATE SYNTHASE-RELATED"/>
    <property type="match status" value="1"/>
</dbReference>
<dbReference type="InterPro" id="IPR050073">
    <property type="entry name" value="2-IPM_HCS-like"/>
</dbReference>
<organism evidence="10 11">
    <name type="scientific">Pseudonocardia bannensis</name>
    <dbReference type="NCBI Taxonomy" id="630973"/>
    <lineage>
        <taxon>Bacteria</taxon>
        <taxon>Bacillati</taxon>
        <taxon>Actinomycetota</taxon>
        <taxon>Actinomycetes</taxon>
        <taxon>Pseudonocardiales</taxon>
        <taxon>Pseudonocardiaceae</taxon>
        <taxon>Pseudonocardia</taxon>
    </lineage>
</organism>
<feature type="domain" description="Pyruvate carboxyltransferase" evidence="9">
    <location>
        <begin position="17"/>
        <end position="269"/>
    </location>
</feature>